<evidence type="ECO:0000313" key="3">
    <source>
        <dbReference type="Proteomes" id="UP000216207"/>
    </source>
</evidence>
<dbReference type="AlphaFoldDB" id="A0A268NVW2"/>
<dbReference type="Gene3D" id="3.40.1580.10">
    <property type="entry name" value="SMI1/KNR4-like"/>
    <property type="match status" value="1"/>
</dbReference>
<dbReference type="Pfam" id="PF14567">
    <property type="entry name" value="SUKH_5"/>
    <property type="match status" value="1"/>
</dbReference>
<evidence type="ECO:0000259" key="1">
    <source>
        <dbReference type="SMART" id="SM00860"/>
    </source>
</evidence>
<protein>
    <submittedName>
        <fullName evidence="2">SMI1 / KNR4 family protein</fullName>
    </submittedName>
</protein>
<dbReference type="InterPro" id="IPR037883">
    <property type="entry name" value="Knr4/Smi1-like_sf"/>
</dbReference>
<reference evidence="2 3" key="1">
    <citation type="submission" date="2017-07" db="EMBL/GenBank/DDBJ databases">
        <title>Isolation and whole genome analysis of endospore-forming bacteria from heroin.</title>
        <authorList>
            <person name="Kalinowski J."/>
            <person name="Ahrens B."/>
            <person name="Al-Dilaimi A."/>
            <person name="Winkler A."/>
            <person name="Wibberg D."/>
            <person name="Schleenbecker U."/>
            <person name="Ruckert C."/>
            <person name="Wolfel R."/>
            <person name="Grass G."/>
        </authorList>
    </citation>
    <scope>NUCLEOTIDE SEQUENCE [LARGE SCALE GENOMIC DNA]</scope>
    <source>
        <strain evidence="2 3">7539</strain>
    </source>
</reference>
<dbReference type="EMBL" id="NPCC01000033">
    <property type="protein sequence ID" value="PAE87616.1"/>
    <property type="molecule type" value="Genomic_DNA"/>
</dbReference>
<comment type="caution">
    <text evidence="2">The sequence shown here is derived from an EMBL/GenBank/DDBJ whole genome shotgun (WGS) entry which is preliminary data.</text>
</comment>
<proteinExistence type="predicted"/>
<organism evidence="2 3">
    <name type="scientific">Shouchella clausii</name>
    <name type="common">Alkalihalobacillus clausii</name>
    <dbReference type="NCBI Taxonomy" id="79880"/>
    <lineage>
        <taxon>Bacteria</taxon>
        <taxon>Bacillati</taxon>
        <taxon>Bacillota</taxon>
        <taxon>Bacilli</taxon>
        <taxon>Bacillales</taxon>
        <taxon>Bacillaceae</taxon>
        <taxon>Shouchella</taxon>
    </lineage>
</organism>
<dbReference type="InterPro" id="IPR018958">
    <property type="entry name" value="Knr4/Smi1-like_dom"/>
</dbReference>
<feature type="domain" description="Knr4/Smi1-like" evidence="1">
    <location>
        <begin position="23"/>
        <end position="138"/>
    </location>
</feature>
<dbReference type="SUPFAM" id="SSF160631">
    <property type="entry name" value="SMI1/KNR4-like"/>
    <property type="match status" value="1"/>
</dbReference>
<evidence type="ECO:0000313" key="2">
    <source>
        <dbReference type="EMBL" id="PAE87616.1"/>
    </source>
</evidence>
<sequence length="145" mass="16903">MTRDEIKNLLDGLLDKELVNLDIPSVRDWEKIEKKFGCEFPEEFKDFIELMSEYSFPGDILNVSSGKTNGNDTIEFTYDYEIKQGGWKEELIPFYSIGNGDYFCLLSNECPNTGVYYFSHEESTIDKEASNFEEWLKQLPTFLSE</sequence>
<dbReference type="Proteomes" id="UP000216207">
    <property type="component" value="Unassembled WGS sequence"/>
</dbReference>
<gene>
    <name evidence="2" type="ORF">CHH72_18040</name>
</gene>
<name>A0A268NVW2_SHOCL</name>
<dbReference type="RefSeq" id="WP_095255401.1">
    <property type="nucleotide sequence ID" value="NZ_NPCA01000043.1"/>
</dbReference>
<dbReference type="SMART" id="SM00860">
    <property type="entry name" value="SMI1_KNR4"/>
    <property type="match status" value="1"/>
</dbReference>
<accession>A0A268NVW2</accession>